<dbReference type="WBParaSite" id="PSAMB.scaffold420size51939.g5646.t1">
    <property type="protein sequence ID" value="PSAMB.scaffold420size51939.g5646.t1"/>
    <property type="gene ID" value="PSAMB.scaffold420size51939.g5646"/>
</dbReference>
<evidence type="ECO:0000256" key="2">
    <source>
        <dbReference type="SAM" id="SignalP"/>
    </source>
</evidence>
<sequence length="140" mass="15395">MTTESGLVLLVYFIISPIACQIASDTPIPLATTLPTVEAPSLSLGCSICKSLVNTSLAHPSASLSELTELLTEQCSNWVFFKDICIKTVTMYANRFQSQASKTVAQQPHQICKLIGLCSEERVPAFCNKYWHDEENDPPN</sequence>
<accession>A0A914WH23</accession>
<keyword evidence="4" id="KW-1185">Reference proteome</keyword>
<dbReference type="PROSITE" id="PS50015">
    <property type="entry name" value="SAP_B"/>
    <property type="match status" value="1"/>
</dbReference>
<feature type="chain" id="PRO_5036758381" evidence="2">
    <location>
        <begin position="21"/>
        <end position="140"/>
    </location>
</feature>
<dbReference type="Proteomes" id="UP000887566">
    <property type="component" value="Unplaced"/>
</dbReference>
<proteinExistence type="predicted"/>
<reference evidence="5" key="1">
    <citation type="submission" date="2022-11" db="UniProtKB">
        <authorList>
            <consortium name="WormBaseParasite"/>
        </authorList>
    </citation>
    <scope>IDENTIFICATION</scope>
</reference>
<dbReference type="Gene3D" id="1.10.225.10">
    <property type="entry name" value="Saposin-like"/>
    <property type="match status" value="1"/>
</dbReference>
<keyword evidence="1" id="KW-1015">Disulfide bond</keyword>
<evidence type="ECO:0000313" key="4">
    <source>
        <dbReference type="Proteomes" id="UP000887566"/>
    </source>
</evidence>
<evidence type="ECO:0000256" key="1">
    <source>
        <dbReference type="ARBA" id="ARBA00023157"/>
    </source>
</evidence>
<name>A0A914WH23_9BILA</name>
<feature type="domain" description="Saposin B-type" evidence="3">
    <location>
        <begin position="42"/>
        <end position="122"/>
    </location>
</feature>
<dbReference type="InterPro" id="IPR008139">
    <property type="entry name" value="SaposinB_dom"/>
</dbReference>
<evidence type="ECO:0000259" key="3">
    <source>
        <dbReference type="PROSITE" id="PS50015"/>
    </source>
</evidence>
<dbReference type="SUPFAM" id="SSF47862">
    <property type="entry name" value="Saposin"/>
    <property type="match status" value="1"/>
</dbReference>
<protein>
    <submittedName>
        <fullName evidence="5">Saposin B-type domain-containing protein</fullName>
    </submittedName>
</protein>
<organism evidence="4 5">
    <name type="scientific">Plectus sambesii</name>
    <dbReference type="NCBI Taxonomy" id="2011161"/>
    <lineage>
        <taxon>Eukaryota</taxon>
        <taxon>Metazoa</taxon>
        <taxon>Ecdysozoa</taxon>
        <taxon>Nematoda</taxon>
        <taxon>Chromadorea</taxon>
        <taxon>Plectida</taxon>
        <taxon>Plectina</taxon>
        <taxon>Plectoidea</taxon>
        <taxon>Plectidae</taxon>
        <taxon>Plectus</taxon>
    </lineage>
</organism>
<keyword evidence="2" id="KW-0732">Signal</keyword>
<feature type="signal peptide" evidence="2">
    <location>
        <begin position="1"/>
        <end position="20"/>
    </location>
</feature>
<dbReference type="InterPro" id="IPR011001">
    <property type="entry name" value="Saposin-like"/>
</dbReference>
<dbReference type="AlphaFoldDB" id="A0A914WH23"/>
<dbReference type="SMART" id="SM00741">
    <property type="entry name" value="SapB"/>
    <property type="match status" value="1"/>
</dbReference>
<evidence type="ECO:0000313" key="5">
    <source>
        <dbReference type="WBParaSite" id="PSAMB.scaffold420size51939.g5646.t1"/>
    </source>
</evidence>